<dbReference type="PROSITE" id="PS50995">
    <property type="entry name" value="HTH_MARR_2"/>
    <property type="match status" value="1"/>
</dbReference>
<keyword evidence="3" id="KW-0804">Transcription</keyword>
<dbReference type="SMART" id="SM00347">
    <property type="entry name" value="HTH_MARR"/>
    <property type="match status" value="1"/>
</dbReference>
<evidence type="ECO:0000313" key="6">
    <source>
        <dbReference type="EMBL" id="KRN31471.1"/>
    </source>
</evidence>
<dbReference type="RefSeq" id="WP_057769812.1">
    <property type="nucleotide sequence ID" value="NZ_JQAT01000001.1"/>
</dbReference>
<protein>
    <recommendedName>
        <fullName evidence="4">HTH marR-type domain-containing protein</fullName>
    </recommendedName>
</protein>
<comment type="caution">
    <text evidence="5">The sequence shown here is derived from an EMBL/GenBank/DDBJ whole genome shotgun (WGS) entry which is preliminary data.</text>
</comment>
<evidence type="ECO:0000313" key="5">
    <source>
        <dbReference type="EMBL" id="KRN29171.1"/>
    </source>
</evidence>
<keyword evidence="1" id="KW-0805">Transcription regulation</keyword>
<dbReference type="PANTHER" id="PTHR35790:SF4">
    <property type="entry name" value="HTH-TYPE TRANSCRIPTIONAL REGULATOR PCHR"/>
    <property type="match status" value="1"/>
</dbReference>
<dbReference type="EMBL" id="JQAZ01000004">
    <property type="protein sequence ID" value="KRN31471.1"/>
    <property type="molecule type" value="Genomic_DNA"/>
</dbReference>
<keyword evidence="7" id="KW-1185">Reference proteome</keyword>
<dbReference type="Pfam" id="PF01047">
    <property type="entry name" value="MarR"/>
    <property type="match status" value="1"/>
</dbReference>
<dbReference type="STRING" id="81857.IV38_GL000049"/>
<dbReference type="InterPro" id="IPR036388">
    <property type="entry name" value="WH-like_DNA-bd_sf"/>
</dbReference>
<organism evidence="5 8">
    <name type="scientific">Lactobacillus selangorensis</name>
    <dbReference type="NCBI Taxonomy" id="81857"/>
    <lineage>
        <taxon>Bacteria</taxon>
        <taxon>Bacillati</taxon>
        <taxon>Bacillota</taxon>
        <taxon>Bacilli</taxon>
        <taxon>Lactobacillales</taxon>
        <taxon>Lactobacillaceae</taxon>
        <taxon>Lactobacillus</taxon>
    </lineage>
</organism>
<keyword evidence="2" id="KW-0238">DNA-binding</keyword>
<proteinExistence type="predicted"/>
<dbReference type="InterPro" id="IPR036390">
    <property type="entry name" value="WH_DNA-bd_sf"/>
</dbReference>
<sequence>MDKYQYFKSDLEPHLFDLMQHNDEPDTAERDWIMARLQDPRLIALMPHLSLLNIHILELIVKKEPLNGVELAHLLHVTKSAISKSTKRLLKDGLIEKEHLDGNQKALFYTATADGQAIIKVHIEMERALDRQVQTFLQDYTPEQLTEVTRFLNGLNQLHLHL</sequence>
<evidence type="ECO:0000256" key="1">
    <source>
        <dbReference type="ARBA" id="ARBA00023015"/>
    </source>
</evidence>
<evidence type="ECO:0000313" key="8">
    <source>
        <dbReference type="Proteomes" id="UP000051751"/>
    </source>
</evidence>
<dbReference type="SUPFAM" id="SSF46785">
    <property type="entry name" value="Winged helix' DNA-binding domain"/>
    <property type="match status" value="1"/>
</dbReference>
<dbReference type="InterPro" id="IPR052067">
    <property type="entry name" value="Metal_resp_HTH_trans_reg"/>
</dbReference>
<evidence type="ECO:0000256" key="2">
    <source>
        <dbReference type="ARBA" id="ARBA00023125"/>
    </source>
</evidence>
<dbReference type="GO" id="GO:0003700">
    <property type="term" value="F:DNA-binding transcription factor activity"/>
    <property type="evidence" value="ECO:0007669"/>
    <property type="project" value="InterPro"/>
</dbReference>
<evidence type="ECO:0000256" key="3">
    <source>
        <dbReference type="ARBA" id="ARBA00023163"/>
    </source>
</evidence>
<reference evidence="7 8" key="1">
    <citation type="journal article" date="2015" name="Genome Announc.">
        <title>Expanding the biotechnology potential of lactobacilli through comparative genomics of 213 strains and associated genera.</title>
        <authorList>
            <person name="Sun Z."/>
            <person name="Harris H.M."/>
            <person name="McCann A."/>
            <person name="Guo C."/>
            <person name="Argimon S."/>
            <person name="Zhang W."/>
            <person name="Yang X."/>
            <person name="Jeffery I.B."/>
            <person name="Cooney J.C."/>
            <person name="Kagawa T.F."/>
            <person name="Liu W."/>
            <person name="Song Y."/>
            <person name="Salvetti E."/>
            <person name="Wrobel A."/>
            <person name="Rasinkangas P."/>
            <person name="Parkhill J."/>
            <person name="Rea M.C."/>
            <person name="O'Sullivan O."/>
            <person name="Ritari J."/>
            <person name="Douillard F.P."/>
            <person name="Paul Ross R."/>
            <person name="Yang R."/>
            <person name="Briner A.E."/>
            <person name="Felis G.E."/>
            <person name="de Vos W.M."/>
            <person name="Barrangou R."/>
            <person name="Klaenhammer T.R."/>
            <person name="Caufield P.W."/>
            <person name="Cui Y."/>
            <person name="Zhang H."/>
            <person name="O'Toole P.W."/>
        </authorList>
    </citation>
    <scope>NUCLEOTIDE SEQUENCE [LARGE SCALE GENOMIC DNA]</scope>
    <source>
        <strain evidence="5 8">ATCC BAA-66</strain>
        <strain evidence="6 7">DSM 13344</strain>
    </source>
</reference>
<dbReference type="Proteomes" id="UP000051645">
    <property type="component" value="Unassembled WGS sequence"/>
</dbReference>
<dbReference type="PATRIC" id="fig|81857.3.peg.46"/>
<dbReference type="OrthoDB" id="2595338at2"/>
<name>A0A0R2FKN2_9LACO</name>
<dbReference type="AlphaFoldDB" id="A0A0R2FKN2"/>
<dbReference type="GO" id="GO:0003677">
    <property type="term" value="F:DNA binding"/>
    <property type="evidence" value="ECO:0007669"/>
    <property type="project" value="UniProtKB-KW"/>
</dbReference>
<dbReference type="Gene3D" id="1.10.10.10">
    <property type="entry name" value="Winged helix-like DNA-binding domain superfamily/Winged helix DNA-binding domain"/>
    <property type="match status" value="1"/>
</dbReference>
<feature type="domain" description="HTH marR-type" evidence="4">
    <location>
        <begin position="8"/>
        <end position="160"/>
    </location>
</feature>
<evidence type="ECO:0000259" key="4">
    <source>
        <dbReference type="PROSITE" id="PS50995"/>
    </source>
</evidence>
<dbReference type="InterPro" id="IPR000835">
    <property type="entry name" value="HTH_MarR-typ"/>
</dbReference>
<accession>A0A0R2FKN2</accession>
<dbReference type="InterPro" id="IPR023187">
    <property type="entry name" value="Tscrpt_reg_MarR-type_CS"/>
</dbReference>
<gene>
    <name evidence="5" type="ORF">IV38_GL000049</name>
    <name evidence="6" type="ORF">IV40_GL001469</name>
</gene>
<dbReference type="PROSITE" id="PS01117">
    <property type="entry name" value="HTH_MARR_1"/>
    <property type="match status" value="1"/>
</dbReference>
<dbReference type="PANTHER" id="PTHR35790">
    <property type="entry name" value="HTH-TYPE TRANSCRIPTIONAL REGULATOR PCHR"/>
    <property type="match status" value="1"/>
</dbReference>
<dbReference type="EMBL" id="JQAT01000001">
    <property type="protein sequence ID" value="KRN29171.1"/>
    <property type="molecule type" value="Genomic_DNA"/>
</dbReference>
<evidence type="ECO:0000313" key="7">
    <source>
        <dbReference type="Proteomes" id="UP000051645"/>
    </source>
</evidence>
<dbReference type="Proteomes" id="UP000051751">
    <property type="component" value="Unassembled WGS sequence"/>
</dbReference>